<comment type="caution">
    <text evidence="3 4">Lacks conserved residue(s) required for the propagation of feature annotation.</text>
</comment>
<dbReference type="EC" id="2.3.1.286" evidence="3"/>
<comment type="function">
    <text evidence="3">NAD-dependent lysine deacetylase and desuccinylase that specifically removes acetyl and succinyl groups on target proteins. Modulates the activities of several proteins which are inactive in their acylated form.</text>
</comment>
<dbReference type="InterPro" id="IPR029035">
    <property type="entry name" value="DHS-like_NAD/FAD-binding_dom"/>
</dbReference>
<feature type="domain" description="Deacetylase sirtuin-type" evidence="5">
    <location>
        <begin position="1"/>
        <end position="231"/>
    </location>
</feature>
<sequence length="231" mass="26007">MKKKLVALTGAGISAESGIQTFRDADGLWEGHNVMDVATPEGFHKNPELVLDFYNQRRQQLQQVNPNRGHLILAELEDDFDVHIITQNVDNLHEKAGSSKVLHLHGELLKVRSTKNYNYILDWHTDLNFGDVDNKGNQLRPHIVWFGEEVPALEYAVAIVEKADILIIIGTSLQVYPAASLMNFANPDIPIYYIDPKPAQIYDLPNDLKIIAATGSEGMKKVQKDLEKLKE</sequence>
<comment type="subcellular location">
    <subcellularLocation>
        <location evidence="3">Cytoplasm</location>
    </subcellularLocation>
</comment>
<dbReference type="SUPFAM" id="SSF52467">
    <property type="entry name" value="DHS-like NAD/FAD-binding domain"/>
    <property type="match status" value="1"/>
</dbReference>
<evidence type="ECO:0000313" key="6">
    <source>
        <dbReference type="EMBL" id="POY39597.1"/>
    </source>
</evidence>
<comment type="domain">
    <text evidence="3">2 residues (Tyr-54 and Arg-57) present in a large hydrophobic pocket are probably involved in substrate specificity. They are important for desuccinylation activity, but dispensable for deacetylation activity.</text>
</comment>
<dbReference type="EMBL" id="PQVG01000005">
    <property type="protein sequence ID" value="POY39597.1"/>
    <property type="molecule type" value="Genomic_DNA"/>
</dbReference>
<comment type="caution">
    <text evidence="6">The sequence shown here is derived from an EMBL/GenBank/DDBJ whole genome shotgun (WGS) entry which is preliminary data.</text>
</comment>
<evidence type="ECO:0000313" key="7">
    <source>
        <dbReference type="Proteomes" id="UP000237310"/>
    </source>
</evidence>
<dbReference type="GO" id="GO:0070403">
    <property type="term" value="F:NAD+ binding"/>
    <property type="evidence" value="ECO:0007669"/>
    <property type="project" value="UniProtKB-UniRule"/>
</dbReference>
<dbReference type="OrthoDB" id="9800582at2"/>
<keyword evidence="1" id="KW-0808">Transferase</keyword>
<dbReference type="PROSITE" id="PS50305">
    <property type="entry name" value="SIRTUIN"/>
    <property type="match status" value="1"/>
</dbReference>
<dbReference type="GO" id="GO:0036055">
    <property type="term" value="F:protein-succinyllysine desuccinylase activity"/>
    <property type="evidence" value="ECO:0007669"/>
    <property type="project" value="UniProtKB-UniRule"/>
</dbReference>
<accession>A0A2S5ABI1</accession>
<dbReference type="InterPro" id="IPR026590">
    <property type="entry name" value="Ssirtuin_cat_dom"/>
</dbReference>
<dbReference type="InterPro" id="IPR027546">
    <property type="entry name" value="Sirtuin_class_III"/>
</dbReference>
<feature type="binding site" evidence="3">
    <location>
        <begin position="87"/>
        <end position="90"/>
    </location>
    <ligand>
        <name>NAD(+)</name>
        <dbReference type="ChEBI" id="CHEBI:57540"/>
    </ligand>
</feature>
<evidence type="ECO:0000259" key="5">
    <source>
        <dbReference type="PROSITE" id="PS50305"/>
    </source>
</evidence>
<dbReference type="Gene3D" id="3.40.50.1220">
    <property type="entry name" value="TPP-binding domain"/>
    <property type="match status" value="1"/>
</dbReference>
<feature type="binding site" evidence="3">
    <location>
        <begin position="170"/>
        <end position="172"/>
    </location>
    <ligand>
        <name>NAD(+)</name>
        <dbReference type="ChEBI" id="CHEBI:57540"/>
    </ligand>
</feature>
<keyword evidence="3" id="KW-0963">Cytoplasm</keyword>
<name>A0A2S5ABI1_9FLAO</name>
<dbReference type="GO" id="GO:0036054">
    <property type="term" value="F:protein-malonyllysine demalonylase activity"/>
    <property type="evidence" value="ECO:0007669"/>
    <property type="project" value="InterPro"/>
</dbReference>
<keyword evidence="2 3" id="KW-0520">NAD</keyword>
<feature type="active site" description="Proton acceptor" evidence="3">
    <location>
        <position position="105"/>
    </location>
</feature>
<comment type="catalytic activity">
    <reaction evidence="3">
        <text>N(6)-succinyl-L-lysyl-[protein] + NAD(+) + H2O = 2''-O-succinyl-ADP-D-ribose + nicotinamide + L-lysyl-[protein]</text>
        <dbReference type="Rhea" id="RHEA:47668"/>
        <dbReference type="Rhea" id="RHEA-COMP:9752"/>
        <dbReference type="Rhea" id="RHEA-COMP:11877"/>
        <dbReference type="ChEBI" id="CHEBI:15377"/>
        <dbReference type="ChEBI" id="CHEBI:17154"/>
        <dbReference type="ChEBI" id="CHEBI:29969"/>
        <dbReference type="ChEBI" id="CHEBI:57540"/>
        <dbReference type="ChEBI" id="CHEBI:87830"/>
        <dbReference type="ChEBI" id="CHEBI:87832"/>
    </reaction>
</comment>
<dbReference type="PANTHER" id="PTHR11085:SF4">
    <property type="entry name" value="NAD-DEPENDENT PROTEIN DEACYLASE"/>
    <property type="match status" value="1"/>
</dbReference>
<dbReference type="Proteomes" id="UP000237310">
    <property type="component" value="Unassembled WGS sequence"/>
</dbReference>
<feature type="binding site" evidence="3">
    <location>
        <position position="54"/>
    </location>
    <ligand>
        <name>substrate</name>
    </ligand>
</feature>
<feature type="binding site" evidence="3">
    <location>
        <position position="57"/>
    </location>
    <ligand>
        <name>substrate</name>
    </ligand>
</feature>
<organism evidence="6 7">
    <name type="scientific">Flavobacterium alvei</name>
    <dbReference type="NCBI Taxonomy" id="2080416"/>
    <lineage>
        <taxon>Bacteria</taxon>
        <taxon>Pseudomonadati</taxon>
        <taxon>Bacteroidota</taxon>
        <taxon>Flavobacteriia</taxon>
        <taxon>Flavobacteriales</taxon>
        <taxon>Flavobacteriaceae</taxon>
        <taxon>Flavobacterium</taxon>
    </lineage>
</organism>
<comment type="catalytic activity">
    <reaction evidence="3">
        <text>N(6)-acetyl-L-lysyl-[protein] + NAD(+) + H2O = 2''-O-acetyl-ADP-D-ribose + nicotinamide + L-lysyl-[protein]</text>
        <dbReference type="Rhea" id="RHEA:43636"/>
        <dbReference type="Rhea" id="RHEA-COMP:9752"/>
        <dbReference type="Rhea" id="RHEA-COMP:10731"/>
        <dbReference type="ChEBI" id="CHEBI:15377"/>
        <dbReference type="ChEBI" id="CHEBI:17154"/>
        <dbReference type="ChEBI" id="CHEBI:29969"/>
        <dbReference type="ChEBI" id="CHEBI:57540"/>
        <dbReference type="ChEBI" id="CHEBI:61930"/>
        <dbReference type="ChEBI" id="CHEBI:83767"/>
        <dbReference type="EC" id="2.3.1.286"/>
    </reaction>
</comment>
<dbReference type="GO" id="GO:0005737">
    <property type="term" value="C:cytoplasm"/>
    <property type="evidence" value="ECO:0007669"/>
    <property type="project" value="UniProtKB-SubCell"/>
</dbReference>
<dbReference type="Pfam" id="PF02146">
    <property type="entry name" value="SIR2"/>
    <property type="match status" value="1"/>
</dbReference>
<evidence type="ECO:0000256" key="1">
    <source>
        <dbReference type="ARBA" id="ARBA00022679"/>
    </source>
</evidence>
<protein>
    <recommendedName>
        <fullName evidence="3">NAD-dependent protein deacylase</fullName>
        <ecNumber evidence="3">2.3.1.286</ecNumber>
    </recommendedName>
    <alternativeName>
        <fullName evidence="3">Regulatory protein SIR2 homolog</fullName>
    </alternativeName>
</protein>
<feature type="binding site" evidence="3">
    <location>
        <begin position="10"/>
        <end position="29"/>
    </location>
    <ligand>
        <name>NAD(+)</name>
        <dbReference type="ChEBI" id="CHEBI:57540"/>
    </ligand>
</feature>
<comment type="similarity">
    <text evidence="3">Belongs to the sirtuin family. Class III subfamily.</text>
</comment>
<dbReference type="InterPro" id="IPR050134">
    <property type="entry name" value="NAD-dep_sirtuin_deacylases"/>
</dbReference>
<dbReference type="HAMAP" id="MF_01121">
    <property type="entry name" value="Sirtuin_ClassIII"/>
    <property type="match status" value="1"/>
</dbReference>
<evidence type="ECO:0000256" key="4">
    <source>
        <dbReference type="PROSITE-ProRule" id="PRU00236"/>
    </source>
</evidence>
<reference evidence="6 7" key="1">
    <citation type="submission" date="2018-01" db="EMBL/GenBank/DDBJ databases">
        <authorList>
            <person name="Gaut B.S."/>
            <person name="Morton B.R."/>
            <person name="Clegg M.T."/>
            <person name="Duvall M.R."/>
        </authorList>
    </citation>
    <scope>NUCLEOTIDE SEQUENCE [LARGE SCALE GENOMIC DNA]</scope>
    <source>
        <strain evidence="6 7">HR-AY</strain>
    </source>
</reference>
<proteinExistence type="inferred from homology"/>
<dbReference type="InterPro" id="IPR026591">
    <property type="entry name" value="Sirtuin_cat_small_dom_sf"/>
</dbReference>
<dbReference type="GO" id="GO:0017136">
    <property type="term" value="F:histone deacetylase activity, NAD-dependent"/>
    <property type="evidence" value="ECO:0007669"/>
    <property type="project" value="TreeGrafter"/>
</dbReference>
<dbReference type="AlphaFoldDB" id="A0A2S5ABI1"/>
<feature type="binding site" evidence="3">
    <location>
        <position position="214"/>
    </location>
    <ligand>
        <name>NAD(+)</name>
        <dbReference type="ChEBI" id="CHEBI:57540"/>
    </ligand>
</feature>
<evidence type="ECO:0000256" key="2">
    <source>
        <dbReference type="ARBA" id="ARBA00023027"/>
    </source>
</evidence>
<dbReference type="Gene3D" id="3.30.1600.10">
    <property type="entry name" value="SIR2/SIRT2 'Small Domain"/>
    <property type="match status" value="1"/>
</dbReference>
<dbReference type="PANTHER" id="PTHR11085">
    <property type="entry name" value="NAD-DEPENDENT PROTEIN DEACYLASE SIRTUIN-5, MITOCHONDRIAL-RELATED"/>
    <property type="match status" value="1"/>
</dbReference>
<keyword evidence="7" id="KW-1185">Reference proteome</keyword>
<dbReference type="CDD" id="cd01412">
    <property type="entry name" value="SIRT5_Af1_CobB"/>
    <property type="match status" value="1"/>
</dbReference>
<dbReference type="InterPro" id="IPR003000">
    <property type="entry name" value="Sirtuin"/>
</dbReference>
<evidence type="ECO:0000256" key="3">
    <source>
        <dbReference type="HAMAP-Rule" id="MF_01121"/>
    </source>
</evidence>
<dbReference type="RefSeq" id="WP_103806136.1">
    <property type="nucleotide sequence ID" value="NZ_PQVG01000005.1"/>
</dbReference>
<gene>
    <name evidence="3" type="primary">cobB</name>
    <name evidence="6" type="ORF">C3L50_10555</name>
</gene>